<gene>
    <name evidence="2" type="ORF">SLEP1_g59874</name>
</gene>
<feature type="signal peptide" evidence="1">
    <location>
        <begin position="1"/>
        <end position="22"/>
    </location>
</feature>
<name>A0AAV5MX95_9ROSI</name>
<dbReference type="Pfam" id="PF05514">
    <property type="entry name" value="HR_lesion"/>
    <property type="match status" value="1"/>
</dbReference>
<evidence type="ECO:0000313" key="3">
    <source>
        <dbReference type="Proteomes" id="UP001054252"/>
    </source>
</evidence>
<dbReference type="InterPro" id="IPR008637">
    <property type="entry name" value="HR_lesion"/>
</dbReference>
<evidence type="ECO:0000313" key="2">
    <source>
        <dbReference type="EMBL" id="GKV53341.1"/>
    </source>
</evidence>
<organism evidence="2 3">
    <name type="scientific">Rubroshorea leprosula</name>
    <dbReference type="NCBI Taxonomy" id="152421"/>
    <lineage>
        <taxon>Eukaryota</taxon>
        <taxon>Viridiplantae</taxon>
        <taxon>Streptophyta</taxon>
        <taxon>Embryophyta</taxon>
        <taxon>Tracheophyta</taxon>
        <taxon>Spermatophyta</taxon>
        <taxon>Magnoliopsida</taxon>
        <taxon>eudicotyledons</taxon>
        <taxon>Gunneridae</taxon>
        <taxon>Pentapetalae</taxon>
        <taxon>rosids</taxon>
        <taxon>malvids</taxon>
        <taxon>Malvales</taxon>
        <taxon>Dipterocarpaceae</taxon>
        <taxon>Rubroshorea</taxon>
    </lineage>
</organism>
<keyword evidence="1" id="KW-0732">Signal</keyword>
<protein>
    <submittedName>
        <fullName evidence="2">Uncharacterized protein</fullName>
    </submittedName>
</protein>
<dbReference type="AlphaFoldDB" id="A0AAV5MX95"/>
<dbReference type="EMBL" id="BPVZ01001285">
    <property type="protein sequence ID" value="GKV53341.1"/>
    <property type="molecule type" value="Genomic_DNA"/>
</dbReference>
<reference evidence="2 3" key="1">
    <citation type="journal article" date="2021" name="Commun. Biol.">
        <title>The genome of Shorea leprosula (Dipterocarpaceae) highlights the ecological relevance of drought in aseasonal tropical rainforests.</title>
        <authorList>
            <person name="Ng K.K.S."/>
            <person name="Kobayashi M.J."/>
            <person name="Fawcett J.A."/>
            <person name="Hatakeyama M."/>
            <person name="Paape T."/>
            <person name="Ng C.H."/>
            <person name="Ang C.C."/>
            <person name="Tnah L.H."/>
            <person name="Lee C.T."/>
            <person name="Nishiyama T."/>
            <person name="Sese J."/>
            <person name="O'Brien M.J."/>
            <person name="Copetti D."/>
            <person name="Mohd Noor M.I."/>
            <person name="Ong R.C."/>
            <person name="Putra M."/>
            <person name="Sireger I.Z."/>
            <person name="Indrioko S."/>
            <person name="Kosugi Y."/>
            <person name="Izuno A."/>
            <person name="Isagi Y."/>
            <person name="Lee S.L."/>
            <person name="Shimizu K.K."/>
        </authorList>
    </citation>
    <scope>NUCLEOTIDE SEQUENCE [LARGE SCALE GENOMIC DNA]</scope>
    <source>
        <strain evidence="2">214</strain>
    </source>
</reference>
<evidence type="ECO:0000256" key="1">
    <source>
        <dbReference type="SAM" id="SignalP"/>
    </source>
</evidence>
<feature type="chain" id="PRO_5044022860" evidence="1">
    <location>
        <begin position="23"/>
        <end position="50"/>
    </location>
</feature>
<comment type="caution">
    <text evidence="2">The sequence shown here is derived from an EMBL/GenBank/DDBJ whole genome shotgun (WGS) entry which is preliminary data.</text>
</comment>
<dbReference type="Proteomes" id="UP001054252">
    <property type="component" value="Unassembled WGS sequence"/>
</dbReference>
<accession>A0AAV5MX95</accession>
<sequence>MAFVSFVGRVLFTSVFILSAWQESCLVAEKKVRKFCCTFSCFHSSDSKRL</sequence>
<proteinExistence type="predicted"/>
<keyword evidence="3" id="KW-1185">Reference proteome</keyword>